<keyword evidence="2" id="KW-1185">Reference proteome</keyword>
<evidence type="ECO:0000313" key="2">
    <source>
        <dbReference type="Proteomes" id="UP001549104"/>
    </source>
</evidence>
<comment type="caution">
    <text evidence="1">The sequence shown here is derived from an EMBL/GenBank/DDBJ whole genome shotgun (WGS) entry which is preliminary data.</text>
</comment>
<dbReference type="Proteomes" id="UP001549104">
    <property type="component" value="Unassembled WGS sequence"/>
</dbReference>
<reference evidence="1 2" key="1">
    <citation type="submission" date="2024-06" db="EMBL/GenBank/DDBJ databases">
        <title>Sorghum-associated microbial communities from plants grown in Nebraska, USA.</title>
        <authorList>
            <person name="Schachtman D."/>
        </authorList>
    </citation>
    <scope>NUCLEOTIDE SEQUENCE [LARGE SCALE GENOMIC DNA]</scope>
    <source>
        <strain evidence="1 2">1288</strain>
    </source>
</reference>
<organism evidence="1 2">
    <name type="scientific">Sporosarcina psychrophila</name>
    <name type="common">Bacillus psychrophilus</name>
    <dbReference type="NCBI Taxonomy" id="1476"/>
    <lineage>
        <taxon>Bacteria</taxon>
        <taxon>Bacillati</taxon>
        <taxon>Bacillota</taxon>
        <taxon>Bacilli</taxon>
        <taxon>Bacillales</taxon>
        <taxon>Caryophanaceae</taxon>
        <taxon>Sporosarcina</taxon>
    </lineage>
</organism>
<sequence>MKNKVVDIENQFSVEIDRIKYILSGLENGYVYELTGVQGHGAIATNVSNLKKELNDLFRKIQYGETSDLYEMSDLFSTKENTE</sequence>
<evidence type="ECO:0000313" key="1">
    <source>
        <dbReference type="EMBL" id="MET3657807.1"/>
    </source>
</evidence>
<proteinExistence type="predicted"/>
<gene>
    <name evidence="1" type="ORF">ABIC55_002904</name>
</gene>
<dbReference type="EMBL" id="JBEPME010000004">
    <property type="protein sequence ID" value="MET3657807.1"/>
    <property type="molecule type" value="Genomic_DNA"/>
</dbReference>
<accession>A0ABV2K9P9</accession>
<name>A0ABV2K9P9_SPOPS</name>
<dbReference type="RefSeq" id="WP_354313534.1">
    <property type="nucleotide sequence ID" value="NZ_JBEPME010000004.1"/>
</dbReference>
<protein>
    <submittedName>
        <fullName evidence="1">Uncharacterized protein</fullName>
    </submittedName>
</protein>